<reference evidence="1 3" key="2">
    <citation type="journal article" date="2013" name="Nature">
        <title>Insights into bilaterian evolution from three spiralian genomes.</title>
        <authorList>
            <person name="Simakov O."/>
            <person name="Marletaz F."/>
            <person name="Cho S.J."/>
            <person name="Edsinger-Gonzales E."/>
            <person name="Havlak P."/>
            <person name="Hellsten U."/>
            <person name="Kuo D.H."/>
            <person name="Larsson T."/>
            <person name="Lv J."/>
            <person name="Arendt D."/>
            <person name="Savage R."/>
            <person name="Osoegawa K."/>
            <person name="de Jong P."/>
            <person name="Grimwood J."/>
            <person name="Chapman J.A."/>
            <person name="Shapiro H."/>
            <person name="Aerts A."/>
            <person name="Otillar R.P."/>
            <person name="Terry A.Y."/>
            <person name="Boore J.L."/>
            <person name="Grigoriev I.V."/>
            <person name="Lindberg D.R."/>
            <person name="Seaver E.C."/>
            <person name="Weisblat D.A."/>
            <person name="Putnam N.H."/>
            <person name="Rokhsar D.S."/>
        </authorList>
    </citation>
    <scope>NUCLEOTIDE SEQUENCE</scope>
    <source>
        <strain evidence="1 3">I ESC-2004</strain>
    </source>
</reference>
<evidence type="ECO:0000313" key="3">
    <source>
        <dbReference type="Proteomes" id="UP000014760"/>
    </source>
</evidence>
<dbReference type="AlphaFoldDB" id="R7U888"/>
<reference evidence="3" key="1">
    <citation type="submission" date="2012-12" db="EMBL/GenBank/DDBJ databases">
        <authorList>
            <person name="Hellsten U."/>
            <person name="Grimwood J."/>
            <person name="Chapman J.A."/>
            <person name="Shapiro H."/>
            <person name="Aerts A."/>
            <person name="Otillar R.P."/>
            <person name="Terry A.Y."/>
            <person name="Boore J.L."/>
            <person name="Simakov O."/>
            <person name="Marletaz F."/>
            <person name="Cho S.-J."/>
            <person name="Edsinger-Gonzales E."/>
            <person name="Havlak P."/>
            <person name="Kuo D.-H."/>
            <person name="Larsson T."/>
            <person name="Lv J."/>
            <person name="Arendt D."/>
            <person name="Savage R."/>
            <person name="Osoegawa K."/>
            <person name="de Jong P."/>
            <person name="Lindberg D.R."/>
            <person name="Seaver E.C."/>
            <person name="Weisblat D.A."/>
            <person name="Putnam N.H."/>
            <person name="Grigoriev I.V."/>
            <person name="Rokhsar D.S."/>
        </authorList>
    </citation>
    <scope>NUCLEOTIDE SEQUENCE</scope>
    <source>
        <strain evidence="3">I ESC-2004</strain>
    </source>
</reference>
<dbReference type="EnsemblMetazoa" id="CapteT225147">
    <property type="protein sequence ID" value="CapteP225147"/>
    <property type="gene ID" value="CapteG225147"/>
</dbReference>
<dbReference type="EMBL" id="AMQN01009861">
    <property type="status" value="NOT_ANNOTATED_CDS"/>
    <property type="molecule type" value="Genomic_DNA"/>
</dbReference>
<dbReference type="Proteomes" id="UP000014760">
    <property type="component" value="Unassembled WGS sequence"/>
</dbReference>
<gene>
    <name evidence="1" type="ORF">CAPTEDRAFT_225147</name>
</gene>
<reference evidence="2" key="3">
    <citation type="submission" date="2015-06" db="UniProtKB">
        <authorList>
            <consortium name="EnsemblMetazoa"/>
        </authorList>
    </citation>
    <scope>IDENTIFICATION</scope>
</reference>
<evidence type="ECO:0000313" key="2">
    <source>
        <dbReference type="EnsemblMetazoa" id="CapteP225147"/>
    </source>
</evidence>
<dbReference type="HOGENOM" id="CLU_1020284_0_0_1"/>
<accession>R7U888</accession>
<keyword evidence="3" id="KW-1185">Reference proteome</keyword>
<sequence>MAYTSLAFILGDTGDDEDPRVIAAPKRSSWDGNCSNTKPRANFLQNKLSFFDSTFEVEGYESYDEEEQLQHMKRYAEHKTIDSAPFKFLLQEESVLDLCNNPLNLTLLCLLEDTQLMNTQTALYTAIHSIITRKAGEHLNLTPSEVEESLVRPLYQFAFEAHQKNKTVSGRRIPRMWGISNMFVKWVISPKNSQSAASRQKVSRCCCHGCHGDNAWVTFSQMSLNWKTCKVWRFKREAELKNTEKELINEIEILRFSFFEDRGQRGSFRVQNH</sequence>
<evidence type="ECO:0000313" key="1">
    <source>
        <dbReference type="EMBL" id="ELT99881.1"/>
    </source>
</evidence>
<name>R7U888_CAPTE</name>
<organism evidence="1">
    <name type="scientific">Capitella teleta</name>
    <name type="common">Polychaete worm</name>
    <dbReference type="NCBI Taxonomy" id="283909"/>
    <lineage>
        <taxon>Eukaryota</taxon>
        <taxon>Metazoa</taxon>
        <taxon>Spiralia</taxon>
        <taxon>Lophotrochozoa</taxon>
        <taxon>Annelida</taxon>
        <taxon>Polychaeta</taxon>
        <taxon>Sedentaria</taxon>
        <taxon>Scolecida</taxon>
        <taxon>Capitellidae</taxon>
        <taxon>Capitella</taxon>
    </lineage>
</organism>
<dbReference type="OrthoDB" id="120976at2759"/>
<proteinExistence type="predicted"/>
<protein>
    <submittedName>
        <fullName evidence="1 2">Uncharacterized protein</fullName>
    </submittedName>
</protein>
<dbReference type="EMBL" id="KB306425">
    <property type="protein sequence ID" value="ELT99881.1"/>
    <property type="molecule type" value="Genomic_DNA"/>
</dbReference>